<reference evidence="2 3" key="1">
    <citation type="journal article" date="2020" name="Nature">
        <title>Bacterial chemolithoautotrophy via manganese oxidation.</title>
        <authorList>
            <person name="Yu H."/>
            <person name="Leadbetter J.R."/>
        </authorList>
    </citation>
    <scope>NUCLEOTIDE SEQUENCE [LARGE SCALE GENOMIC DNA]</scope>
    <source>
        <strain evidence="2 3">Mn-1</strain>
    </source>
</reference>
<dbReference type="AlphaFoldDB" id="A0A7X6IBW9"/>
<name>A0A7X6IBW9_9BACT</name>
<evidence type="ECO:0000313" key="2">
    <source>
        <dbReference type="EMBL" id="NKE71844.1"/>
    </source>
</evidence>
<feature type="transmembrane region" description="Helical" evidence="1">
    <location>
        <begin position="104"/>
        <end position="121"/>
    </location>
</feature>
<comment type="caution">
    <text evidence="2">The sequence shown here is derived from an EMBL/GenBank/DDBJ whole genome shotgun (WGS) entry which is preliminary data.</text>
</comment>
<sequence length="302" mass="34231">MNIGRSSGMKGERLVYRVNDRISKPGMSTSAPLLAMAVILPREGRGLPFLLTELKCRVYLPLFPLRATGKKRRRTIGGILFMIDRNTKKGFGLKRRGWKGPVRRTLRVWAILLFILLFAGMPEEGTAGENTFSEEVEEILQQKIQLIKTLAEDPKTIRLVRESNHQNKRLTPREIEKLDQKWRRVKGIDEFIGAFIANDCARHLIAFQKAHDGFAEIFIADAVGLIVGETNKTSDYYQADEAWWVEAYAGGRGKEYYGDIEYDDSAEAEAIALYVPVIDPETRRAIGVIKSIYNISAIIQEL</sequence>
<evidence type="ECO:0000256" key="1">
    <source>
        <dbReference type="SAM" id="Phobius"/>
    </source>
</evidence>
<accession>A0A7X6IBW9</accession>
<gene>
    <name evidence="2" type="ORF">MNODULE_13935</name>
</gene>
<proteinExistence type="predicted"/>
<dbReference type="CDD" id="cd18773">
    <property type="entry name" value="PDC1_HK_sensor"/>
    <property type="match status" value="1"/>
</dbReference>
<keyword evidence="1" id="KW-0472">Membrane</keyword>
<keyword evidence="3" id="KW-1185">Reference proteome</keyword>
<keyword evidence="1" id="KW-1133">Transmembrane helix</keyword>
<organism evidence="2 3">
    <name type="scientific">Candidatus Manganitrophus noduliformans</name>
    <dbReference type="NCBI Taxonomy" id="2606439"/>
    <lineage>
        <taxon>Bacteria</taxon>
        <taxon>Pseudomonadati</taxon>
        <taxon>Nitrospirota</taxon>
        <taxon>Nitrospiria</taxon>
        <taxon>Candidatus Troglogloeales</taxon>
        <taxon>Candidatus Manganitrophaceae</taxon>
        <taxon>Candidatus Manganitrophus</taxon>
    </lineage>
</organism>
<protein>
    <submittedName>
        <fullName evidence="2">Uncharacterized protein</fullName>
    </submittedName>
</protein>
<keyword evidence="1" id="KW-0812">Transmembrane</keyword>
<dbReference type="EMBL" id="VTOW01000002">
    <property type="protein sequence ID" value="NKE71844.1"/>
    <property type="molecule type" value="Genomic_DNA"/>
</dbReference>
<dbReference type="Proteomes" id="UP000534783">
    <property type="component" value="Unassembled WGS sequence"/>
</dbReference>
<evidence type="ECO:0000313" key="3">
    <source>
        <dbReference type="Proteomes" id="UP000534783"/>
    </source>
</evidence>
<dbReference type="RefSeq" id="WP_168060842.1">
    <property type="nucleotide sequence ID" value="NZ_VTOW01000002.1"/>
</dbReference>